<dbReference type="RefSeq" id="WP_061160034.1">
    <property type="nucleotide sequence ID" value="NZ_FCOI02000005.1"/>
</dbReference>
<reference evidence="3" key="1">
    <citation type="submission" date="2016-01" db="EMBL/GenBank/DDBJ databases">
        <authorList>
            <person name="Peeters Charlotte."/>
        </authorList>
    </citation>
    <scope>NUCLEOTIDE SEQUENCE [LARGE SCALE GENOMIC DNA]</scope>
</reference>
<dbReference type="OrthoDB" id="7018445at2"/>
<accession>A0A158AAW9</accession>
<gene>
    <name evidence="2" type="ORF">AWB76_02099</name>
</gene>
<protein>
    <submittedName>
        <fullName evidence="2">Uncharacterized protein</fullName>
    </submittedName>
</protein>
<keyword evidence="3" id="KW-1185">Reference proteome</keyword>
<evidence type="ECO:0000313" key="3">
    <source>
        <dbReference type="Proteomes" id="UP000054624"/>
    </source>
</evidence>
<keyword evidence="1" id="KW-0812">Transmembrane</keyword>
<keyword evidence="1" id="KW-0472">Membrane</keyword>
<evidence type="ECO:0000256" key="1">
    <source>
        <dbReference type="SAM" id="Phobius"/>
    </source>
</evidence>
<feature type="transmembrane region" description="Helical" evidence="1">
    <location>
        <begin position="87"/>
        <end position="113"/>
    </location>
</feature>
<dbReference type="STRING" id="1777137.AWB76_02099"/>
<sequence>MTPERFRRITEAYGASPERWPAHERDAALALVNAQDADALAALADARALDGLLDAHAVAAPSPDLARRIVDSAPTRPARAFWRRPRIWFSGVGFVGAGAAGVAAGALLVSLLAPAPAPGEIAHGGWFEQSYSGTAFGGAPSDWSDQ</sequence>
<dbReference type="AlphaFoldDB" id="A0A158AAW9"/>
<name>A0A158AAW9_9BURK</name>
<dbReference type="Proteomes" id="UP000054624">
    <property type="component" value="Unassembled WGS sequence"/>
</dbReference>
<keyword evidence="1" id="KW-1133">Transmembrane helix</keyword>
<evidence type="ECO:0000313" key="2">
    <source>
        <dbReference type="EMBL" id="SAK54981.1"/>
    </source>
</evidence>
<proteinExistence type="predicted"/>
<dbReference type="EMBL" id="FCOI02000005">
    <property type="protein sequence ID" value="SAK54981.1"/>
    <property type="molecule type" value="Genomic_DNA"/>
</dbReference>
<organism evidence="2 3">
    <name type="scientific">Caballeronia temeraria</name>
    <dbReference type="NCBI Taxonomy" id="1777137"/>
    <lineage>
        <taxon>Bacteria</taxon>
        <taxon>Pseudomonadati</taxon>
        <taxon>Pseudomonadota</taxon>
        <taxon>Betaproteobacteria</taxon>
        <taxon>Burkholderiales</taxon>
        <taxon>Burkholderiaceae</taxon>
        <taxon>Caballeronia</taxon>
    </lineage>
</organism>